<dbReference type="AlphaFoldDB" id="A0AAD5TCF3"/>
<reference evidence="2" key="1">
    <citation type="submission" date="2020-05" db="EMBL/GenBank/DDBJ databases">
        <title>Phylogenomic resolution of chytrid fungi.</title>
        <authorList>
            <person name="Stajich J.E."/>
            <person name="Amses K."/>
            <person name="Simmons R."/>
            <person name="Seto K."/>
            <person name="Myers J."/>
            <person name="Bonds A."/>
            <person name="Quandt C.A."/>
            <person name="Barry K."/>
            <person name="Liu P."/>
            <person name="Grigoriev I."/>
            <person name="Longcore J.E."/>
            <person name="James T.Y."/>
        </authorList>
    </citation>
    <scope>NUCLEOTIDE SEQUENCE</scope>
    <source>
        <strain evidence="2">JEL0379</strain>
    </source>
</reference>
<accession>A0AAD5TCF3</accession>
<organism evidence="2 3">
    <name type="scientific">Geranomyces variabilis</name>
    <dbReference type="NCBI Taxonomy" id="109894"/>
    <lineage>
        <taxon>Eukaryota</taxon>
        <taxon>Fungi</taxon>
        <taxon>Fungi incertae sedis</taxon>
        <taxon>Chytridiomycota</taxon>
        <taxon>Chytridiomycota incertae sedis</taxon>
        <taxon>Chytridiomycetes</taxon>
        <taxon>Spizellomycetales</taxon>
        <taxon>Powellomycetaceae</taxon>
        <taxon>Geranomyces</taxon>
    </lineage>
</organism>
<evidence type="ECO:0000313" key="3">
    <source>
        <dbReference type="Proteomes" id="UP001212152"/>
    </source>
</evidence>
<sequence>MDFGVVNQVHRKVHSKSVALVNRLGGTNENVLMNRKRVRALSKLRDQQRHPDLAETARGDDGKVEPAVALGGLGVEGVADVMHHFLAKAQPVAQEDDDVGQNSRANELGIAFGFVDCLHRRGVHKKGRGNANNQHVRQRDLRRRSGSAPKLQPIAEEASVSENRKRFRQGGICEPRECT</sequence>
<dbReference type="Proteomes" id="UP001212152">
    <property type="component" value="Unassembled WGS sequence"/>
</dbReference>
<dbReference type="EMBL" id="JADGJQ010000151">
    <property type="protein sequence ID" value="KAJ3167006.1"/>
    <property type="molecule type" value="Genomic_DNA"/>
</dbReference>
<comment type="caution">
    <text evidence="2">The sequence shown here is derived from an EMBL/GenBank/DDBJ whole genome shotgun (WGS) entry which is preliminary data.</text>
</comment>
<evidence type="ECO:0000256" key="1">
    <source>
        <dbReference type="SAM" id="MobiDB-lite"/>
    </source>
</evidence>
<feature type="region of interest" description="Disordered" evidence="1">
    <location>
        <begin position="124"/>
        <end position="179"/>
    </location>
</feature>
<protein>
    <submittedName>
        <fullName evidence="2">Uncharacterized protein</fullName>
    </submittedName>
</protein>
<gene>
    <name evidence="2" type="ORF">HDU87_001888</name>
</gene>
<name>A0AAD5TCF3_9FUNG</name>
<keyword evidence="3" id="KW-1185">Reference proteome</keyword>
<evidence type="ECO:0000313" key="2">
    <source>
        <dbReference type="EMBL" id="KAJ3167006.1"/>
    </source>
</evidence>
<proteinExistence type="predicted"/>